<reference evidence="1 2" key="1">
    <citation type="submission" date="2016-10" db="EMBL/GenBank/DDBJ databases">
        <title>Rodentibacter gen. nov. and new species.</title>
        <authorList>
            <person name="Christensen H."/>
        </authorList>
    </citation>
    <scope>NUCLEOTIDE SEQUENCE [LARGE SCALE GENOMIC DNA]</scope>
    <source>
        <strain evidence="1 2">H1983213011</strain>
    </source>
</reference>
<accession>A0A1V3IPH6</accession>
<proteinExistence type="predicted"/>
<dbReference type="EMBL" id="MLHK01000059">
    <property type="protein sequence ID" value="OOF44021.1"/>
    <property type="molecule type" value="Genomic_DNA"/>
</dbReference>
<dbReference type="AlphaFoldDB" id="A0A1V3IPH6"/>
<dbReference type="Proteomes" id="UP000188728">
    <property type="component" value="Unassembled WGS sequence"/>
</dbReference>
<organism evidence="1 2">
    <name type="scientific">Rodentibacter trehalosifermentans</name>
    <dbReference type="NCBI Taxonomy" id="1908263"/>
    <lineage>
        <taxon>Bacteria</taxon>
        <taxon>Pseudomonadati</taxon>
        <taxon>Pseudomonadota</taxon>
        <taxon>Gammaproteobacteria</taxon>
        <taxon>Pasteurellales</taxon>
        <taxon>Pasteurellaceae</taxon>
        <taxon>Rodentibacter</taxon>
    </lineage>
</organism>
<sequence length="115" mass="13473">MLINNEQAFDAFYALLQAKPWLTKVEKQSSLDPMSEKIAITFLYTLEDQDETTWQQLSDKEKNVVNGLIVDTMFRLRIAQSRTWEISYNSSLAEQAIEIIKQEIRRSHHQLLTVQ</sequence>
<evidence type="ECO:0000313" key="1">
    <source>
        <dbReference type="EMBL" id="OOF44021.1"/>
    </source>
</evidence>
<name>A0A1V3IPH6_9PAST</name>
<comment type="caution">
    <text evidence="1">The sequence shown here is derived from an EMBL/GenBank/DDBJ whole genome shotgun (WGS) entry which is preliminary data.</text>
</comment>
<gene>
    <name evidence="1" type="ORF">BKK51_10165</name>
</gene>
<evidence type="ECO:0000313" key="2">
    <source>
        <dbReference type="Proteomes" id="UP000188728"/>
    </source>
</evidence>
<protein>
    <submittedName>
        <fullName evidence="1">Uncharacterized protein</fullName>
    </submittedName>
</protein>
<dbReference type="RefSeq" id="WP_077474481.1">
    <property type="nucleotide sequence ID" value="NZ_MLHK01000059.1"/>
</dbReference>